<dbReference type="KEGG" id="ipa:Isop_2493"/>
<proteinExistence type="predicted"/>
<sequence>MRSSRRRPGFTLIELLVVISIIAVLIGLLLPAVQSARESARRAQCQNNLKQIGLALLNYESTYQVFPMGASAQPSASFTPAYQPQFGFSALVAMLPQLEQQALFNQINPSFSWDVSANVALRTTFQSTFICPSDPNGIRSVRSFAGQTFDAPNNYFACIGTTTGFFPQLPLPPNPLQLPNYLTTGVFTAYRSYGTKQIRDGNSQTIAFSEALIGNEGAVRDEASSTFIPDDTTLHQLSSFQANGADFYTPVVNTALTNCNAAFNGGSFTNLRGFSWAVGSLYATCFNTISTPNDTKYPFNGCAFGDTGALGIMGASSAHPGGINATFCDGSVRFITNGVNRRVWQALGTRNGKEVVSADEY</sequence>
<name>E8QXL7_ISOPI</name>
<evidence type="ECO:0000313" key="3">
    <source>
        <dbReference type="Proteomes" id="UP000008631"/>
    </source>
</evidence>
<dbReference type="AlphaFoldDB" id="E8QXL7"/>
<dbReference type="HOGENOM" id="CLU_041661_0_0_0"/>
<organism evidence="2 3">
    <name type="scientific">Isosphaera pallida (strain ATCC 43644 / DSM 9630 / IS1B)</name>
    <dbReference type="NCBI Taxonomy" id="575540"/>
    <lineage>
        <taxon>Bacteria</taxon>
        <taxon>Pseudomonadati</taxon>
        <taxon>Planctomycetota</taxon>
        <taxon>Planctomycetia</taxon>
        <taxon>Isosphaerales</taxon>
        <taxon>Isosphaeraceae</taxon>
        <taxon>Isosphaera</taxon>
    </lineage>
</organism>
<gene>
    <name evidence="2" type="ordered locus">Isop_2493</name>
</gene>
<protein>
    <recommendedName>
        <fullName evidence="1">DUF1559 domain-containing protein</fullName>
    </recommendedName>
</protein>
<dbReference type="Proteomes" id="UP000008631">
    <property type="component" value="Chromosome"/>
</dbReference>
<dbReference type="EMBL" id="CP002353">
    <property type="protein sequence ID" value="ADV63065.1"/>
    <property type="molecule type" value="Genomic_DNA"/>
</dbReference>
<accession>E8QXL7</accession>
<dbReference type="Pfam" id="PF07963">
    <property type="entry name" value="N_methyl"/>
    <property type="match status" value="1"/>
</dbReference>
<reference key="1">
    <citation type="submission" date="2010-11" db="EMBL/GenBank/DDBJ databases">
        <title>The complete sequence of chromosome of Isophaera pallida ATCC 43644.</title>
        <authorList>
            <consortium name="US DOE Joint Genome Institute (JGI-PGF)"/>
            <person name="Lucas S."/>
            <person name="Copeland A."/>
            <person name="Lapidus A."/>
            <person name="Bruce D."/>
            <person name="Goodwin L."/>
            <person name="Pitluck S."/>
            <person name="Kyrpides N."/>
            <person name="Mavromatis K."/>
            <person name="Pagani I."/>
            <person name="Ivanova N."/>
            <person name="Saunders E."/>
            <person name="Brettin T."/>
            <person name="Detter J.C."/>
            <person name="Han C."/>
            <person name="Tapia R."/>
            <person name="Land M."/>
            <person name="Hauser L."/>
            <person name="Markowitz V."/>
            <person name="Cheng J.-F."/>
            <person name="Hugenholtz P."/>
            <person name="Woyke T."/>
            <person name="Wu D."/>
            <person name="Eisen J.A."/>
        </authorList>
    </citation>
    <scope>NUCLEOTIDE SEQUENCE</scope>
    <source>
        <strain>ATCC 43644</strain>
    </source>
</reference>
<dbReference type="InParanoid" id="E8QXL7"/>
<dbReference type="RefSeq" id="WP_013565353.1">
    <property type="nucleotide sequence ID" value="NC_014962.1"/>
</dbReference>
<dbReference type="InterPro" id="IPR012902">
    <property type="entry name" value="N_methyl_site"/>
</dbReference>
<evidence type="ECO:0000259" key="1">
    <source>
        <dbReference type="Pfam" id="PF07596"/>
    </source>
</evidence>
<dbReference type="Gene3D" id="3.30.700.10">
    <property type="entry name" value="Glycoprotein, Type 4 Pilin"/>
    <property type="match status" value="1"/>
</dbReference>
<dbReference type="InterPro" id="IPR045584">
    <property type="entry name" value="Pilin-like"/>
</dbReference>
<dbReference type="InterPro" id="IPR027558">
    <property type="entry name" value="Pre_pil_HX9DG_C"/>
</dbReference>
<dbReference type="PANTHER" id="PTHR30093:SF2">
    <property type="entry name" value="TYPE II SECRETION SYSTEM PROTEIN H"/>
    <property type="match status" value="1"/>
</dbReference>
<dbReference type="NCBIfam" id="TIGR02532">
    <property type="entry name" value="IV_pilin_GFxxxE"/>
    <property type="match status" value="1"/>
</dbReference>
<dbReference type="STRING" id="575540.Isop_2493"/>
<dbReference type="InterPro" id="IPR011453">
    <property type="entry name" value="DUF1559"/>
</dbReference>
<feature type="domain" description="DUF1559" evidence="1">
    <location>
        <begin position="34"/>
        <end position="340"/>
    </location>
</feature>
<dbReference type="Pfam" id="PF07596">
    <property type="entry name" value="SBP_bac_10"/>
    <property type="match status" value="1"/>
</dbReference>
<dbReference type="NCBIfam" id="TIGR04294">
    <property type="entry name" value="pre_pil_HX9DG"/>
    <property type="match status" value="1"/>
</dbReference>
<dbReference type="PANTHER" id="PTHR30093">
    <property type="entry name" value="GENERAL SECRETION PATHWAY PROTEIN G"/>
    <property type="match status" value="1"/>
</dbReference>
<dbReference type="SUPFAM" id="SSF54523">
    <property type="entry name" value="Pili subunits"/>
    <property type="match status" value="1"/>
</dbReference>
<dbReference type="eggNOG" id="COG2165">
    <property type="taxonomic scope" value="Bacteria"/>
</dbReference>
<evidence type="ECO:0000313" key="2">
    <source>
        <dbReference type="EMBL" id="ADV63065.1"/>
    </source>
</evidence>
<keyword evidence="3" id="KW-1185">Reference proteome</keyword>
<reference evidence="2 3" key="2">
    <citation type="journal article" date="2011" name="Stand. Genomic Sci.">
        <title>Complete genome sequence of Isosphaera pallida type strain (IS1B).</title>
        <authorList>
            <consortium name="US DOE Joint Genome Institute (JGI-PGF)"/>
            <person name="Goker M."/>
            <person name="Cleland D."/>
            <person name="Saunders E."/>
            <person name="Lapidus A."/>
            <person name="Nolan M."/>
            <person name="Lucas S."/>
            <person name="Hammon N."/>
            <person name="Deshpande S."/>
            <person name="Cheng J.F."/>
            <person name="Tapia R."/>
            <person name="Han C."/>
            <person name="Goodwin L."/>
            <person name="Pitluck S."/>
            <person name="Liolios K."/>
            <person name="Pagani I."/>
            <person name="Ivanova N."/>
            <person name="Mavromatis K."/>
            <person name="Pati A."/>
            <person name="Chen A."/>
            <person name="Palaniappan K."/>
            <person name="Land M."/>
            <person name="Hauser L."/>
            <person name="Chang Y.J."/>
            <person name="Jeffries C.D."/>
            <person name="Detter J.C."/>
            <person name="Beck B."/>
            <person name="Woyke T."/>
            <person name="Bristow J."/>
            <person name="Eisen J.A."/>
            <person name="Markowitz V."/>
            <person name="Hugenholtz P."/>
            <person name="Kyrpides N.C."/>
            <person name="Klenk H.P."/>
        </authorList>
    </citation>
    <scope>NUCLEOTIDE SEQUENCE [LARGE SCALE GENOMIC DNA]</scope>
    <source>
        <strain evidence="3">ATCC 43644 / DSM 9630 / IS1B</strain>
    </source>
</reference>